<accession>A0ABW4B7N3</accession>
<dbReference type="Gene3D" id="3.90.180.10">
    <property type="entry name" value="Medium-chain alcohol dehydrogenases, catalytic domain"/>
    <property type="match status" value="1"/>
</dbReference>
<evidence type="ECO:0000313" key="3">
    <source>
        <dbReference type="EMBL" id="MFD1392048.1"/>
    </source>
</evidence>
<dbReference type="InterPro" id="IPR051603">
    <property type="entry name" value="Zinc-ADH_QOR/CCCR"/>
</dbReference>
<feature type="domain" description="Enoyl reductase (ER)" evidence="2">
    <location>
        <begin position="17"/>
        <end position="320"/>
    </location>
</feature>
<dbReference type="SUPFAM" id="SSF50129">
    <property type="entry name" value="GroES-like"/>
    <property type="match status" value="1"/>
</dbReference>
<dbReference type="PANTHER" id="PTHR44154:SF1">
    <property type="entry name" value="QUINONE OXIDOREDUCTASE"/>
    <property type="match status" value="1"/>
</dbReference>
<keyword evidence="4" id="KW-1185">Reference proteome</keyword>
<dbReference type="SUPFAM" id="SSF51735">
    <property type="entry name" value="NAD(P)-binding Rossmann-fold domains"/>
    <property type="match status" value="1"/>
</dbReference>
<dbReference type="Pfam" id="PF00107">
    <property type="entry name" value="ADH_zinc_N"/>
    <property type="match status" value="1"/>
</dbReference>
<dbReference type="Gene3D" id="3.40.50.720">
    <property type="entry name" value="NAD(P)-binding Rossmann-like Domain"/>
    <property type="match status" value="1"/>
</dbReference>
<dbReference type="PANTHER" id="PTHR44154">
    <property type="entry name" value="QUINONE OXIDOREDUCTASE"/>
    <property type="match status" value="1"/>
</dbReference>
<comment type="caution">
    <text evidence="3">The sequence shown here is derived from an EMBL/GenBank/DDBJ whole genome shotgun (WGS) entry which is preliminary data.</text>
</comment>
<evidence type="ECO:0000256" key="1">
    <source>
        <dbReference type="ARBA" id="ARBA00022857"/>
    </source>
</evidence>
<proteinExistence type="predicted"/>
<sequence>MKAETKMMQAAYFTTVGDADQIQVGPLPVPGIGPDEVLVRIHEAAVDRVDAYVRSGAFKTPLQPQQIIGRDAWGMVAAVGAEVTAFHVGDRVWTNSMGYGGRQGVTAQYAAIPEARLVAMPDGDPSSWLALVHPGATAAIIVTQLLKLQSGQTLLVEGGAGHVGRMLIQCAKICGLQVIATANPRDFAAVTALGAEVIDYAPGWETKLTGPVDAIIDTSGRVPLQLNLDQLAVGGQIILIAATQEPKVSFDLPRFYMNVQRLRGFVISRASLASLTQANHWLLQHAAAFTPLTVERLPLSDAAKAHAMVMNPQVKSRLLITLP</sequence>
<gene>
    <name evidence="3" type="ORF">ACFQ3L_00395</name>
</gene>
<keyword evidence="1" id="KW-0521">NADP</keyword>
<dbReference type="Pfam" id="PF08240">
    <property type="entry name" value="ADH_N"/>
    <property type="match status" value="1"/>
</dbReference>
<name>A0ABW4B7N3_9LACO</name>
<reference evidence="4" key="1">
    <citation type="journal article" date="2019" name="Int. J. Syst. Evol. Microbiol.">
        <title>The Global Catalogue of Microorganisms (GCM) 10K type strain sequencing project: providing services to taxonomists for standard genome sequencing and annotation.</title>
        <authorList>
            <consortium name="The Broad Institute Genomics Platform"/>
            <consortium name="The Broad Institute Genome Sequencing Center for Infectious Disease"/>
            <person name="Wu L."/>
            <person name="Ma J."/>
        </authorList>
    </citation>
    <scope>NUCLEOTIDE SEQUENCE [LARGE SCALE GENOMIC DNA]</scope>
    <source>
        <strain evidence="4">CCM 8911</strain>
    </source>
</reference>
<dbReference type="InterPro" id="IPR011032">
    <property type="entry name" value="GroES-like_sf"/>
</dbReference>
<protein>
    <submittedName>
        <fullName evidence="3">Alcohol dehydrogenase catalytic domain-containing protein</fullName>
    </submittedName>
</protein>
<dbReference type="Proteomes" id="UP001597249">
    <property type="component" value="Unassembled WGS sequence"/>
</dbReference>
<dbReference type="InterPro" id="IPR020843">
    <property type="entry name" value="ER"/>
</dbReference>
<dbReference type="InterPro" id="IPR013154">
    <property type="entry name" value="ADH-like_N"/>
</dbReference>
<dbReference type="SMART" id="SM00829">
    <property type="entry name" value="PKS_ER"/>
    <property type="match status" value="1"/>
</dbReference>
<evidence type="ECO:0000259" key="2">
    <source>
        <dbReference type="SMART" id="SM00829"/>
    </source>
</evidence>
<dbReference type="InterPro" id="IPR036291">
    <property type="entry name" value="NAD(P)-bd_dom_sf"/>
</dbReference>
<dbReference type="InterPro" id="IPR013149">
    <property type="entry name" value="ADH-like_C"/>
</dbReference>
<dbReference type="EMBL" id="JBHTMO010000001">
    <property type="protein sequence ID" value="MFD1392048.1"/>
    <property type="molecule type" value="Genomic_DNA"/>
</dbReference>
<dbReference type="RefSeq" id="WP_125584505.1">
    <property type="nucleotide sequence ID" value="NZ_JBHTMO010000001.1"/>
</dbReference>
<organism evidence="3 4">
    <name type="scientific">Lacticaseibacillus jixianensis</name>
    <dbReference type="NCBI Taxonomy" id="2486012"/>
    <lineage>
        <taxon>Bacteria</taxon>
        <taxon>Bacillati</taxon>
        <taxon>Bacillota</taxon>
        <taxon>Bacilli</taxon>
        <taxon>Lactobacillales</taxon>
        <taxon>Lactobacillaceae</taxon>
        <taxon>Lacticaseibacillus</taxon>
    </lineage>
</organism>
<evidence type="ECO:0000313" key="4">
    <source>
        <dbReference type="Proteomes" id="UP001597249"/>
    </source>
</evidence>